<organism evidence="1 2">
    <name type="scientific">Ilyodon furcidens</name>
    <name type="common">goldbreast splitfin</name>
    <dbReference type="NCBI Taxonomy" id="33524"/>
    <lineage>
        <taxon>Eukaryota</taxon>
        <taxon>Metazoa</taxon>
        <taxon>Chordata</taxon>
        <taxon>Craniata</taxon>
        <taxon>Vertebrata</taxon>
        <taxon>Euteleostomi</taxon>
        <taxon>Actinopterygii</taxon>
        <taxon>Neopterygii</taxon>
        <taxon>Teleostei</taxon>
        <taxon>Neoteleostei</taxon>
        <taxon>Acanthomorphata</taxon>
        <taxon>Ovalentaria</taxon>
        <taxon>Atherinomorphae</taxon>
        <taxon>Cyprinodontiformes</taxon>
        <taxon>Goodeidae</taxon>
        <taxon>Ilyodon</taxon>
    </lineage>
</organism>
<evidence type="ECO:0000313" key="2">
    <source>
        <dbReference type="Proteomes" id="UP001482620"/>
    </source>
</evidence>
<evidence type="ECO:0000313" key="1">
    <source>
        <dbReference type="EMBL" id="MEQ2234977.1"/>
    </source>
</evidence>
<dbReference type="Proteomes" id="UP001482620">
    <property type="component" value="Unassembled WGS sequence"/>
</dbReference>
<comment type="caution">
    <text evidence="1">The sequence shown here is derived from an EMBL/GenBank/DDBJ whole genome shotgun (WGS) entry which is preliminary data.</text>
</comment>
<proteinExistence type="predicted"/>
<protein>
    <submittedName>
        <fullName evidence="1">Uncharacterized protein</fullName>
    </submittedName>
</protein>
<reference evidence="1 2" key="1">
    <citation type="submission" date="2021-06" db="EMBL/GenBank/DDBJ databases">
        <authorList>
            <person name="Palmer J.M."/>
        </authorList>
    </citation>
    <scope>NUCLEOTIDE SEQUENCE [LARGE SCALE GENOMIC DNA]</scope>
    <source>
        <strain evidence="2">if_2019</strain>
        <tissue evidence="1">Muscle</tissue>
    </source>
</reference>
<keyword evidence="2" id="KW-1185">Reference proteome</keyword>
<gene>
    <name evidence="1" type="ORF">ILYODFUR_036915</name>
</gene>
<dbReference type="EMBL" id="JAHRIQ010042538">
    <property type="protein sequence ID" value="MEQ2234977.1"/>
    <property type="molecule type" value="Genomic_DNA"/>
</dbReference>
<name>A0ABV0TPY4_9TELE</name>
<sequence>MFSALKNNKQVCLFLPLNNIKVSVLKCLSVSLHLFLYSSICFFTTFMCQHVNVTVTQRVRVYTLLSLLQPVPDIEQETIFSIEKVNFIPAMYHFLADQNREVWKAISAKHCPFVSSTGKTGSRDPTKDGFQNTYVMEWCFQHFLLSH</sequence>
<accession>A0ABV0TPY4</accession>